<keyword evidence="10 15" id="KW-0411">Iron-sulfur</keyword>
<feature type="domain" description="Nitrite/Sulfite reductase ferredoxin-like" evidence="17">
    <location>
        <begin position="69"/>
        <end position="129"/>
    </location>
</feature>
<accession>A0A090ID86</accession>
<dbReference type="PRINTS" id="PR00397">
    <property type="entry name" value="SIROHAEM"/>
</dbReference>
<dbReference type="EC" id="1.8.1.2" evidence="15"/>
<dbReference type="PANTHER" id="PTHR11493:SF47">
    <property type="entry name" value="SULFITE REDUCTASE [NADPH] SUBUNIT BETA"/>
    <property type="match status" value="1"/>
</dbReference>
<dbReference type="Proteomes" id="UP000183794">
    <property type="component" value="Unassembled WGS sequence"/>
</dbReference>
<evidence type="ECO:0000256" key="15">
    <source>
        <dbReference type="HAMAP-Rule" id="MF_01540"/>
    </source>
</evidence>
<evidence type="ECO:0000256" key="12">
    <source>
        <dbReference type="ARBA" id="ARBA00052219"/>
    </source>
</evidence>
<dbReference type="OrthoDB" id="3189055at2"/>
<dbReference type="HAMAP" id="MF_01540">
    <property type="entry name" value="CysI"/>
    <property type="match status" value="1"/>
</dbReference>
<evidence type="ECO:0000313" key="19">
    <source>
        <dbReference type="EMBL" id="SGY83376.1"/>
    </source>
</evidence>
<keyword evidence="3 15" id="KW-0004">4Fe-4S</keyword>
<evidence type="ECO:0000256" key="3">
    <source>
        <dbReference type="ARBA" id="ARBA00022485"/>
    </source>
</evidence>
<reference evidence="19 21" key="1">
    <citation type="submission" date="2016-11" db="EMBL/GenBank/DDBJ databases">
        <authorList>
            <person name="Jaros S."/>
            <person name="Januszkiewicz K."/>
            <person name="Wedrychowicz H."/>
        </authorList>
    </citation>
    <scope>NUCLEOTIDE SEQUENCE [LARGE SCALE GENOMIC DNA]</scope>
    <source>
        <strain evidence="19">NVI 5450</strain>
    </source>
</reference>
<evidence type="ECO:0000256" key="9">
    <source>
        <dbReference type="ARBA" id="ARBA00023004"/>
    </source>
</evidence>
<keyword evidence="9 15" id="KW-0408">Iron</keyword>
<evidence type="ECO:0000256" key="2">
    <source>
        <dbReference type="ARBA" id="ARBA00010429"/>
    </source>
</evidence>
<dbReference type="NCBIfam" id="NF010029">
    <property type="entry name" value="PRK13504.1"/>
    <property type="match status" value="1"/>
</dbReference>
<comment type="catalytic activity">
    <reaction evidence="12 15">
        <text>hydrogen sulfide + 3 NADP(+) + 3 H2O = sulfite + 3 NADPH + 4 H(+)</text>
        <dbReference type="Rhea" id="RHEA:13801"/>
        <dbReference type="ChEBI" id="CHEBI:15377"/>
        <dbReference type="ChEBI" id="CHEBI:15378"/>
        <dbReference type="ChEBI" id="CHEBI:17359"/>
        <dbReference type="ChEBI" id="CHEBI:29919"/>
        <dbReference type="ChEBI" id="CHEBI:57783"/>
        <dbReference type="ChEBI" id="CHEBI:58349"/>
        <dbReference type="EC" id="1.8.1.2"/>
    </reaction>
</comment>
<keyword evidence="6 15" id="KW-0479">Metal-binding</keyword>
<dbReference type="GO" id="GO:0051539">
    <property type="term" value="F:4 iron, 4 sulfur cluster binding"/>
    <property type="evidence" value="ECO:0007669"/>
    <property type="project" value="UniProtKB-KW"/>
</dbReference>
<evidence type="ECO:0000256" key="13">
    <source>
        <dbReference type="ARBA" id="ARBA00057160"/>
    </source>
</evidence>
<comment type="function">
    <text evidence="13 15">Component of the sulfite reductase complex that catalyzes the 6-electron reduction of sulfite to sulfide. This is one of several activities required for the biosynthesis of L-cysteine from sulfate.</text>
</comment>
<dbReference type="Gene3D" id="3.30.413.10">
    <property type="entry name" value="Sulfite Reductase Hemoprotein, domain 1"/>
    <property type="match status" value="2"/>
</dbReference>
<dbReference type="GO" id="GO:0050311">
    <property type="term" value="F:sulfite reductase (ferredoxin) activity"/>
    <property type="evidence" value="ECO:0007669"/>
    <property type="project" value="TreeGrafter"/>
</dbReference>
<dbReference type="EMBL" id="FPLD01000007">
    <property type="protein sequence ID" value="SGY83376.1"/>
    <property type="molecule type" value="Genomic_DNA"/>
</dbReference>
<keyword evidence="20" id="KW-1185">Reference proteome</keyword>
<comment type="cofactor">
    <cofactor evidence="15">
        <name>[4Fe-4S] cluster</name>
        <dbReference type="ChEBI" id="CHEBI:49883"/>
    </cofactor>
    <text evidence="15">Binds 1 [4Fe-4S] cluster per subunit.</text>
</comment>
<dbReference type="InterPro" id="IPR005117">
    <property type="entry name" value="NiRdtase/SiRdtase_haem-b_fer"/>
</dbReference>
<feature type="domain" description="Nitrite/Sulfite reductase ferredoxin-like" evidence="17">
    <location>
        <begin position="344"/>
        <end position="405"/>
    </location>
</feature>
<dbReference type="InterPro" id="IPR011786">
    <property type="entry name" value="CysI"/>
</dbReference>
<feature type="binding site" description="axial binding residue" evidence="15">
    <location>
        <position position="475"/>
    </location>
    <ligand>
        <name>siroheme</name>
        <dbReference type="ChEBI" id="CHEBI:60052"/>
    </ligand>
    <ligandPart>
        <name>Fe</name>
        <dbReference type="ChEBI" id="CHEBI:18248"/>
    </ligandPart>
</feature>
<evidence type="ECO:0000256" key="5">
    <source>
        <dbReference type="ARBA" id="ARBA00022617"/>
    </source>
</evidence>
<evidence type="ECO:0000256" key="1">
    <source>
        <dbReference type="ARBA" id="ARBA00004774"/>
    </source>
</evidence>
<evidence type="ECO:0000259" key="17">
    <source>
        <dbReference type="Pfam" id="PF03460"/>
    </source>
</evidence>
<evidence type="ECO:0000256" key="6">
    <source>
        <dbReference type="ARBA" id="ARBA00022723"/>
    </source>
</evidence>
<evidence type="ECO:0000259" key="16">
    <source>
        <dbReference type="Pfam" id="PF01077"/>
    </source>
</evidence>
<sequence>MSDKKLAVNERIKTESNLLRGTIAEGLANQITGGLSDDDMQLTKFHGFYQQDDRDIRAERQKQKLEPRHSFMLRARVPGGICSPEQWLEIDRIASDLTIYGSIRLTTRQTFQYHGILKPQVKPLIQALGSVNLDSIAACGDVNRNVMCTPNPVESALHQEAYAWAIRLSDDLLPNTNAYAELWLDGEKVHSNEVESMYGPTYLPRKFKIAVAIPPHNDVDIHANDLNFVAVGDNGKLAGFNVLVGGGMGTTHGDVNTFPRLADDFGFVKPEDAVEIAKAVLTVQRDWGCRTDRKRARLKYTLEDNGVDKFRAEVELRSGIKFEAPKAIEFTTRGDRFGWIKGVDNKWHLTLFIENGRIVDTETHPIKTGLVEIAKIHQGDFRMTANQNLIIAGVAEQDKEQIERLARLYGLYSDELSQQRLNSMACVALPTCALAMAEAERYLPSLVTKVEGLLTKHGIPDEHFVMRMTGCPNGCGRPFLAEVGFVGKGPGKYNMYLGAKNNGMRLNKMYRENIGETEILTILDELIAEWATNALPDERFGDFVVRREVIKPVIIASRDFHG</sequence>
<dbReference type="Proteomes" id="UP000182660">
    <property type="component" value="Unassembled WGS sequence"/>
</dbReference>
<keyword evidence="8 15" id="KW-0560">Oxidoreductase</keyword>
<dbReference type="EMBL" id="FPLJ01000009">
    <property type="protein sequence ID" value="SGY82684.1"/>
    <property type="molecule type" value="Genomic_DNA"/>
</dbReference>
<comment type="subunit">
    <text evidence="14 15">Alpha(8)-beta(8). The alpha component is a flavoprotein, the beta component is a hemoprotein.</text>
</comment>
<dbReference type="GO" id="GO:0020037">
    <property type="term" value="F:heme binding"/>
    <property type="evidence" value="ECO:0007669"/>
    <property type="project" value="InterPro"/>
</dbReference>
<evidence type="ECO:0000256" key="11">
    <source>
        <dbReference type="ARBA" id="ARBA00023192"/>
    </source>
</evidence>
<dbReference type="STRING" id="80854.MVIS_0567"/>
<dbReference type="GO" id="GO:0070814">
    <property type="term" value="P:hydrogen sulfide biosynthetic process"/>
    <property type="evidence" value="ECO:0007669"/>
    <property type="project" value="UniProtKB-UniRule"/>
</dbReference>
<dbReference type="Pfam" id="PF03460">
    <property type="entry name" value="NIR_SIR_ferr"/>
    <property type="match status" value="2"/>
</dbReference>
<keyword evidence="5 15" id="KW-0349">Heme</keyword>
<dbReference type="SUPFAM" id="SSF56014">
    <property type="entry name" value="Nitrite and sulphite reductase 4Fe-4S domain-like"/>
    <property type="match status" value="2"/>
</dbReference>
<dbReference type="Pfam" id="PF01077">
    <property type="entry name" value="NIR_SIR"/>
    <property type="match status" value="1"/>
</dbReference>
<dbReference type="InterPro" id="IPR006066">
    <property type="entry name" value="NO2/SO3_Rdtase_FeS/sirohaem_BS"/>
</dbReference>
<protein>
    <recommendedName>
        <fullName evidence="15">Sulfite reductase [NADPH] hemoprotein beta-component</fullName>
        <shortName evidence="15">SiR-HP</shortName>
        <shortName evidence="15">SiRHP</shortName>
        <ecNumber evidence="15">1.8.1.2</ecNumber>
    </recommendedName>
</protein>
<gene>
    <name evidence="15" type="primary">cysI</name>
    <name evidence="18" type="ORF">MT2528_0285</name>
    <name evidence="19" type="ORF">NVI5450_0269</name>
</gene>
<evidence type="ECO:0000313" key="21">
    <source>
        <dbReference type="Proteomes" id="UP000183794"/>
    </source>
</evidence>
<dbReference type="GO" id="GO:0019344">
    <property type="term" value="P:cysteine biosynthetic process"/>
    <property type="evidence" value="ECO:0007669"/>
    <property type="project" value="UniProtKB-KW"/>
</dbReference>
<feature type="binding site" evidence="15">
    <location>
        <position position="432"/>
    </location>
    <ligand>
        <name>[4Fe-4S] cluster</name>
        <dbReference type="ChEBI" id="CHEBI:49883"/>
    </ligand>
</feature>
<name>A0A090ID86_9GAMM</name>
<feature type="binding site" evidence="15">
    <location>
        <position position="471"/>
    </location>
    <ligand>
        <name>[4Fe-4S] cluster</name>
        <dbReference type="ChEBI" id="CHEBI:49883"/>
    </ligand>
</feature>
<dbReference type="FunFam" id="3.30.413.10:FF:000004">
    <property type="entry name" value="Sulfite reductase [NADPH] hemoprotein beta-component"/>
    <property type="match status" value="1"/>
</dbReference>
<keyword evidence="11 15" id="KW-0198">Cysteine biosynthesis</keyword>
<dbReference type="RefSeq" id="WP_045109016.1">
    <property type="nucleotide sequence ID" value="NZ_CAWQZC010000098.1"/>
</dbReference>
<dbReference type="GO" id="GO:0000103">
    <property type="term" value="P:sulfate assimilation"/>
    <property type="evidence" value="ECO:0007669"/>
    <property type="project" value="UniProtKB-UniRule"/>
</dbReference>
<keyword evidence="7 15" id="KW-0521">NADP</keyword>
<keyword evidence="4 15" id="KW-0028">Amino-acid biosynthesis</keyword>
<feature type="binding site" evidence="15">
    <location>
        <position position="426"/>
    </location>
    <ligand>
        <name>[4Fe-4S] cluster</name>
        <dbReference type="ChEBI" id="CHEBI:49883"/>
    </ligand>
</feature>
<feature type="domain" description="Nitrite/sulphite reductase 4Fe-4S" evidence="16">
    <location>
        <begin position="170"/>
        <end position="321"/>
    </location>
</feature>
<evidence type="ECO:0000256" key="4">
    <source>
        <dbReference type="ARBA" id="ARBA00022605"/>
    </source>
</evidence>
<proteinExistence type="inferred from homology"/>
<feature type="binding site" evidence="15">
    <location>
        <position position="475"/>
    </location>
    <ligand>
        <name>[4Fe-4S] cluster</name>
        <dbReference type="ChEBI" id="CHEBI:49883"/>
    </ligand>
</feature>
<dbReference type="KEGG" id="mvs:MVIS_0567"/>
<dbReference type="NCBIfam" id="TIGR02041">
    <property type="entry name" value="CysI"/>
    <property type="match status" value="1"/>
</dbReference>
<comment type="cofactor">
    <cofactor evidence="15">
        <name>siroheme</name>
        <dbReference type="ChEBI" id="CHEBI:60052"/>
    </cofactor>
    <text evidence="15">Binds 1 siroheme per subunit.</text>
</comment>
<evidence type="ECO:0000313" key="18">
    <source>
        <dbReference type="EMBL" id="SGY82684.1"/>
    </source>
</evidence>
<dbReference type="PROSITE" id="PS00365">
    <property type="entry name" value="NIR_SIR"/>
    <property type="match status" value="1"/>
</dbReference>
<dbReference type="PATRIC" id="fig|80854.5.peg.596"/>
<comment type="pathway">
    <text evidence="1 15">Sulfur metabolism; hydrogen sulfide biosynthesis; hydrogen sulfide from sulfite (NADPH route): step 1/1.</text>
</comment>
<dbReference type="Gene3D" id="3.90.480.20">
    <property type="match status" value="1"/>
</dbReference>
<dbReference type="GO" id="GO:0046872">
    <property type="term" value="F:metal ion binding"/>
    <property type="evidence" value="ECO:0007669"/>
    <property type="project" value="UniProtKB-KW"/>
</dbReference>
<dbReference type="AlphaFoldDB" id="A0A090ID86"/>
<dbReference type="Gene3D" id="3.90.480.10">
    <property type="entry name" value="Sulfite Reductase Hemoprotein,Domain 2"/>
    <property type="match status" value="1"/>
</dbReference>
<dbReference type="FunFam" id="3.30.413.10:FF:000003">
    <property type="entry name" value="Sulfite reductase [NADPH] hemoprotein beta-component"/>
    <property type="match status" value="1"/>
</dbReference>
<dbReference type="InterPro" id="IPR036136">
    <property type="entry name" value="Nit/Sulf_reduc_fer-like_dom_sf"/>
</dbReference>
<dbReference type="UniPathway" id="UPA00140">
    <property type="reaction ID" value="UER00207"/>
</dbReference>
<dbReference type="PANTHER" id="PTHR11493">
    <property type="entry name" value="SULFITE REDUCTASE [NADPH] SUBUNIT BETA-RELATED"/>
    <property type="match status" value="1"/>
</dbReference>
<evidence type="ECO:0000256" key="14">
    <source>
        <dbReference type="ARBA" id="ARBA00062253"/>
    </source>
</evidence>
<reference evidence="18 20" key="2">
    <citation type="submission" date="2016-11" db="EMBL/GenBank/DDBJ databases">
        <authorList>
            <person name="Klemetsen T."/>
        </authorList>
    </citation>
    <scope>NUCLEOTIDE SEQUENCE [LARGE SCALE GENOMIC DNA]</scope>
    <source>
        <strain evidence="18">MT 2528</strain>
    </source>
</reference>
<dbReference type="InterPro" id="IPR045854">
    <property type="entry name" value="NO2/SO3_Rdtase_4Fe4S_sf"/>
</dbReference>
<dbReference type="GeneID" id="61294020"/>
<evidence type="ECO:0000256" key="7">
    <source>
        <dbReference type="ARBA" id="ARBA00022857"/>
    </source>
</evidence>
<comment type="similarity">
    <text evidence="2 15">Belongs to the nitrite and sulfite reductase 4Fe-4S domain family.</text>
</comment>
<dbReference type="GO" id="GO:0009337">
    <property type="term" value="C:sulfite reductase complex (NADPH)"/>
    <property type="evidence" value="ECO:0007669"/>
    <property type="project" value="InterPro"/>
</dbReference>
<evidence type="ECO:0000256" key="8">
    <source>
        <dbReference type="ARBA" id="ARBA00023002"/>
    </source>
</evidence>
<dbReference type="InterPro" id="IPR006067">
    <property type="entry name" value="NO2/SO3_Rdtase_4Fe4S_dom"/>
</dbReference>
<evidence type="ECO:0000256" key="10">
    <source>
        <dbReference type="ARBA" id="ARBA00023014"/>
    </source>
</evidence>
<evidence type="ECO:0000313" key="20">
    <source>
        <dbReference type="Proteomes" id="UP000182660"/>
    </source>
</evidence>
<organism evidence="19 21">
    <name type="scientific">Moritella viscosa</name>
    <dbReference type="NCBI Taxonomy" id="80854"/>
    <lineage>
        <taxon>Bacteria</taxon>
        <taxon>Pseudomonadati</taxon>
        <taxon>Pseudomonadota</taxon>
        <taxon>Gammaproteobacteria</taxon>
        <taxon>Alteromonadales</taxon>
        <taxon>Moritellaceae</taxon>
        <taxon>Moritella</taxon>
    </lineage>
</organism>
<dbReference type="SUPFAM" id="SSF55124">
    <property type="entry name" value="Nitrite/Sulfite reductase N-terminal domain-like"/>
    <property type="match status" value="2"/>
</dbReference>
<dbReference type="GO" id="GO:0004783">
    <property type="term" value="F:sulfite reductase (NADPH) activity"/>
    <property type="evidence" value="ECO:0007669"/>
    <property type="project" value="UniProtKB-UniRule"/>
</dbReference>
<dbReference type="GO" id="GO:0050661">
    <property type="term" value="F:NADP binding"/>
    <property type="evidence" value="ECO:0007669"/>
    <property type="project" value="InterPro"/>
</dbReference>
<dbReference type="HOGENOM" id="CLU_001975_3_2_6"/>
<dbReference type="InterPro" id="IPR045169">
    <property type="entry name" value="NO2/SO3_Rdtase_4Fe4S_prot"/>
</dbReference>